<evidence type="ECO:0000313" key="7">
    <source>
        <dbReference type="EMBL" id="KZN00957.1"/>
    </source>
</evidence>
<dbReference type="GO" id="GO:0051301">
    <property type="term" value="P:cell division"/>
    <property type="evidence" value="ECO:0007669"/>
    <property type="project" value="UniProtKB-KW"/>
</dbReference>
<feature type="domain" description="Cyclin-like" evidence="6">
    <location>
        <begin position="48"/>
        <end position="134"/>
    </location>
</feature>
<dbReference type="Proteomes" id="UP000077755">
    <property type="component" value="Chromosome 3"/>
</dbReference>
<evidence type="ECO:0000256" key="4">
    <source>
        <dbReference type="ARBA" id="ARBA00023306"/>
    </source>
</evidence>
<dbReference type="EMBL" id="CP093345">
    <property type="protein sequence ID" value="WOG91715.1"/>
    <property type="molecule type" value="Genomic_DNA"/>
</dbReference>
<dbReference type="Pfam" id="PF00134">
    <property type="entry name" value="Cyclin_N"/>
    <property type="match status" value="1"/>
</dbReference>
<comment type="similarity">
    <text evidence="1">Belongs to the cyclin family. Cyclin D subfamily.</text>
</comment>
<dbReference type="InterPro" id="IPR004367">
    <property type="entry name" value="Cyclin_C-dom"/>
</dbReference>
<reference evidence="8" key="2">
    <citation type="submission" date="2022-03" db="EMBL/GenBank/DDBJ databases">
        <title>Draft title - Genomic analysis of global carrot germplasm unveils the trajectory of domestication and the origin of high carotenoid orange carrot.</title>
        <authorList>
            <person name="Iorizzo M."/>
            <person name="Ellison S."/>
            <person name="Senalik D."/>
            <person name="Macko-Podgorni A."/>
            <person name="Grzebelus D."/>
            <person name="Bostan H."/>
            <person name="Rolling W."/>
            <person name="Curaba J."/>
            <person name="Simon P."/>
        </authorList>
    </citation>
    <scope>NUCLEOTIDE SEQUENCE</scope>
    <source>
        <tissue evidence="8">Leaf</tissue>
    </source>
</reference>
<sequence length="290" mass="33145">MELDLEEPQALYYTCEDSMFDNIFDIESQHMPSNSNHIDPVFRQQAMSLILNLSSHKDLDPFVTYLAINYLDRFLSTGAIQDGKTWILKLVAVSCVSLASKICKTEVYVTHIQHDGKFYFDKKAIGRMELLILDALKWRMRSITPFSFIHFFVSFIEVQDPPLTQALTARATEIIFKSQWEFRILEFRPSLVAASAVLSAAHELFPSQFLCLEHAMLTCSYVNKINFEKCKTIMQDIAKNGYESVCDIVSNTPVDVLDQRQWSSCSGSTGTGFVEMRDCKRRKVGNHGSY</sequence>
<dbReference type="FunFam" id="1.10.472.10:FF:000060">
    <property type="entry name" value="D6-type cyclin"/>
    <property type="match status" value="1"/>
</dbReference>
<organism evidence="7">
    <name type="scientific">Daucus carota subsp. sativus</name>
    <name type="common">Carrot</name>
    <dbReference type="NCBI Taxonomy" id="79200"/>
    <lineage>
        <taxon>Eukaryota</taxon>
        <taxon>Viridiplantae</taxon>
        <taxon>Streptophyta</taxon>
        <taxon>Embryophyta</taxon>
        <taxon>Tracheophyta</taxon>
        <taxon>Spermatophyta</taxon>
        <taxon>Magnoliopsida</taxon>
        <taxon>eudicotyledons</taxon>
        <taxon>Gunneridae</taxon>
        <taxon>Pentapetalae</taxon>
        <taxon>asterids</taxon>
        <taxon>campanulids</taxon>
        <taxon>Apiales</taxon>
        <taxon>Apiaceae</taxon>
        <taxon>Apioideae</taxon>
        <taxon>Scandiceae</taxon>
        <taxon>Daucinae</taxon>
        <taxon>Daucus</taxon>
        <taxon>Daucus sect. Daucus</taxon>
    </lineage>
</organism>
<dbReference type="OrthoDB" id="306099at2759"/>
<keyword evidence="4" id="KW-0131">Cell cycle</keyword>
<gene>
    <name evidence="7" type="ORF">DCAR_009711</name>
    <name evidence="8" type="ORF">DCAR_0310965</name>
</gene>
<dbReference type="Gramene" id="KZN00957">
    <property type="protein sequence ID" value="KZN00957"/>
    <property type="gene ID" value="DCAR_009711"/>
</dbReference>
<evidence type="ECO:0000256" key="1">
    <source>
        <dbReference type="ARBA" id="ARBA00009065"/>
    </source>
</evidence>
<evidence type="ECO:0000256" key="3">
    <source>
        <dbReference type="ARBA" id="ARBA00023127"/>
    </source>
</evidence>
<dbReference type="InterPro" id="IPR036915">
    <property type="entry name" value="Cyclin-like_sf"/>
</dbReference>
<dbReference type="PANTHER" id="PTHR10177">
    <property type="entry name" value="CYCLINS"/>
    <property type="match status" value="1"/>
</dbReference>
<proteinExistence type="inferred from homology"/>
<evidence type="ECO:0000259" key="6">
    <source>
        <dbReference type="SMART" id="SM00385"/>
    </source>
</evidence>
<evidence type="ECO:0000313" key="8">
    <source>
        <dbReference type="EMBL" id="WOG91715.1"/>
    </source>
</evidence>
<evidence type="ECO:0000256" key="5">
    <source>
        <dbReference type="RuleBase" id="RU000383"/>
    </source>
</evidence>
<name>A0A161XWM6_DAUCS</name>
<dbReference type="Pfam" id="PF02984">
    <property type="entry name" value="Cyclin_C"/>
    <property type="match status" value="1"/>
</dbReference>
<keyword evidence="3 5" id="KW-0195">Cyclin</keyword>
<dbReference type="KEGG" id="dcr:108213409"/>
<dbReference type="InterPro" id="IPR006671">
    <property type="entry name" value="Cyclin_N"/>
</dbReference>
<dbReference type="Gene3D" id="1.10.472.10">
    <property type="entry name" value="Cyclin-like"/>
    <property type="match status" value="2"/>
</dbReference>
<reference evidence="7" key="1">
    <citation type="journal article" date="2016" name="Nat. Genet.">
        <title>A high-quality carrot genome assembly provides new insights into carotenoid accumulation and asterid genome evolution.</title>
        <authorList>
            <person name="Iorizzo M."/>
            <person name="Ellison S."/>
            <person name="Senalik D."/>
            <person name="Zeng P."/>
            <person name="Satapoomin P."/>
            <person name="Huang J."/>
            <person name="Bowman M."/>
            <person name="Iovene M."/>
            <person name="Sanseverino W."/>
            <person name="Cavagnaro P."/>
            <person name="Yildiz M."/>
            <person name="Macko-Podgorni A."/>
            <person name="Moranska E."/>
            <person name="Grzebelus E."/>
            <person name="Grzebelus D."/>
            <person name="Ashrafi H."/>
            <person name="Zheng Z."/>
            <person name="Cheng S."/>
            <person name="Spooner D."/>
            <person name="Van Deynze A."/>
            <person name="Simon P."/>
        </authorList>
    </citation>
    <scope>NUCLEOTIDE SEQUENCE [LARGE SCALE GENOMIC DNA]</scope>
    <source>
        <tissue evidence="7">Leaf</tissue>
    </source>
</reference>
<dbReference type="InterPro" id="IPR013763">
    <property type="entry name" value="Cyclin-like_dom"/>
</dbReference>
<protein>
    <recommendedName>
        <fullName evidence="6">Cyclin-like domain-containing protein</fullName>
    </recommendedName>
</protein>
<dbReference type="InterPro" id="IPR039361">
    <property type="entry name" value="Cyclin"/>
</dbReference>
<dbReference type="FunFam" id="1.10.472.10:FF:000040">
    <property type="entry name" value="D6-type cyclin"/>
    <property type="match status" value="1"/>
</dbReference>
<dbReference type="AlphaFoldDB" id="A0A161XWM6"/>
<dbReference type="SMART" id="SM00385">
    <property type="entry name" value="CYCLIN"/>
    <property type="match status" value="1"/>
</dbReference>
<dbReference type="CDD" id="cd20544">
    <property type="entry name" value="CYCLIN_AtCycD-like_rpt2"/>
    <property type="match status" value="1"/>
</dbReference>
<keyword evidence="2" id="KW-0132">Cell division</keyword>
<dbReference type="OMA" id="PRTEGDM"/>
<dbReference type="EMBL" id="LNRQ01000003">
    <property type="protein sequence ID" value="KZN00957.1"/>
    <property type="molecule type" value="Genomic_DNA"/>
</dbReference>
<evidence type="ECO:0000256" key="2">
    <source>
        <dbReference type="ARBA" id="ARBA00022618"/>
    </source>
</evidence>
<dbReference type="SUPFAM" id="SSF47954">
    <property type="entry name" value="Cyclin-like"/>
    <property type="match status" value="2"/>
</dbReference>
<keyword evidence="9" id="KW-1185">Reference proteome</keyword>
<dbReference type="STRING" id="79200.A0A161XWM6"/>
<accession>A0A161XWM6</accession>
<evidence type="ECO:0000313" key="9">
    <source>
        <dbReference type="Proteomes" id="UP000077755"/>
    </source>
</evidence>